<name>B6XDR1_9GAMM</name>
<dbReference type="Proteomes" id="UP000003729">
    <property type="component" value="Unassembled WGS sequence"/>
</dbReference>
<evidence type="ECO:0000313" key="2">
    <source>
        <dbReference type="Proteomes" id="UP000003729"/>
    </source>
</evidence>
<proteinExistence type="predicted"/>
<comment type="caution">
    <text evidence="1">The sequence shown here is derived from an EMBL/GenBank/DDBJ whole genome shotgun (WGS) entry which is preliminary data.</text>
</comment>
<protein>
    <submittedName>
        <fullName evidence="1">Uncharacterized protein</fullName>
    </submittedName>
</protein>
<reference evidence="1 2" key="2">
    <citation type="submission" date="2008-10" db="EMBL/GenBank/DDBJ databases">
        <authorList>
            <person name="Fulton L."/>
            <person name="Clifton S."/>
            <person name="Fulton B."/>
            <person name="Xu J."/>
            <person name="Minx P."/>
            <person name="Pepin K.H."/>
            <person name="Johnson M."/>
            <person name="Bhonagiri V."/>
            <person name="Nash W.E."/>
            <person name="Mardis E.R."/>
            <person name="Wilson R.K."/>
        </authorList>
    </citation>
    <scope>NUCLEOTIDE SEQUENCE [LARGE SCALE GENOMIC DNA]</scope>
    <source>
        <strain evidence="1 2">DSM 30120</strain>
    </source>
</reference>
<dbReference type="GeneID" id="59227135"/>
<sequence>MAGDFRRRTHSISSTPTLLKSPTIEETLFAIMPSFAVAVFGLFYEKIQVD</sequence>
<dbReference type="AlphaFoldDB" id="B6XDR1"/>
<reference evidence="1 2" key="1">
    <citation type="submission" date="2008-10" db="EMBL/GenBank/DDBJ databases">
        <title>Draft genome sequence of Providencia alcalifaciens (DSM 30120).</title>
        <authorList>
            <person name="Sudarsanam P."/>
            <person name="Ley R."/>
            <person name="Guruge J."/>
            <person name="Turnbaugh P.J."/>
            <person name="Mahowald M."/>
            <person name="Liep D."/>
            <person name="Gordon J."/>
        </authorList>
    </citation>
    <scope>NUCLEOTIDE SEQUENCE [LARGE SCALE GENOMIC DNA]</scope>
    <source>
        <strain evidence="1 2">DSM 30120</strain>
    </source>
</reference>
<dbReference type="EMBL" id="ABXW01000042">
    <property type="protein sequence ID" value="EEB46372.1"/>
    <property type="molecule type" value="Genomic_DNA"/>
</dbReference>
<accession>B6XDR1</accession>
<organism evidence="1 2">
    <name type="scientific">Providencia alcalifaciens DSM 30120</name>
    <dbReference type="NCBI Taxonomy" id="520999"/>
    <lineage>
        <taxon>Bacteria</taxon>
        <taxon>Pseudomonadati</taxon>
        <taxon>Pseudomonadota</taxon>
        <taxon>Gammaproteobacteria</taxon>
        <taxon>Enterobacterales</taxon>
        <taxon>Morganellaceae</taxon>
        <taxon>Providencia</taxon>
    </lineage>
</organism>
<evidence type="ECO:0000313" key="1">
    <source>
        <dbReference type="EMBL" id="EEB46372.1"/>
    </source>
</evidence>
<gene>
    <name evidence="1" type="ORF">PROVALCAL_01486</name>
</gene>
<dbReference type="RefSeq" id="WP_006658437.1">
    <property type="nucleotide sequence ID" value="NZ_ABXW01000042.1"/>
</dbReference>